<organism evidence="1 2">
    <name type="scientific">Paramecium tetraurelia</name>
    <dbReference type="NCBI Taxonomy" id="5888"/>
    <lineage>
        <taxon>Eukaryota</taxon>
        <taxon>Sar</taxon>
        <taxon>Alveolata</taxon>
        <taxon>Ciliophora</taxon>
        <taxon>Intramacronucleata</taxon>
        <taxon>Oligohymenophorea</taxon>
        <taxon>Peniculida</taxon>
        <taxon>Parameciidae</taxon>
        <taxon>Paramecium</taxon>
    </lineage>
</organism>
<dbReference type="AlphaFoldDB" id="A0CEY8"/>
<dbReference type="Pfam" id="PF01508">
    <property type="entry name" value="Paramecium_SA"/>
    <property type="match status" value="3"/>
</dbReference>
<keyword evidence="2" id="KW-1185">Reference proteome</keyword>
<evidence type="ECO:0000313" key="1">
    <source>
        <dbReference type="EMBL" id="CAK69355.1"/>
    </source>
</evidence>
<dbReference type="OMA" id="ACQTGWQ"/>
<dbReference type="EMBL" id="CT868067">
    <property type="protein sequence ID" value="CAK69355.1"/>
    <property type="molecule type" value="Genomic_DNA"/>
</dbReference>
<dbReference type="SMART" id="SM00639">
    <property type="entry name" value="PSA"/>
    <property type="match status" value="13"/>
</dbReference>
<dbReference type="OrthoDB" id="289925at2759"/>
<dbReference type="KEGG" id="ptm:GSPATT00037794001"/>
<dbReference type="RefSeq" id="XP_001436752.1">
    <property type="nucleotide sequence ID" value="XM_001436715.1"/>
</dbReference>
<proteinExistence type="predicted"/>
<dbReference type="Proteomes" id="UP000000600">
    <property type="component" value="Unassembled WGS sequence"/>
</dbReference>
<dbReference type="InParanoid" id="A0CEY8"/>
<accession>A0CEY8</accession>
<reference evidence="1 2" key="1">
    <citation type="journal article" date="2006" name="Nature">
        <title>Global trends of whole-genome duplications revealed by the ciliate Paramecium tetraurelia.</title>
        <authorList>
            <consortium name="Genoscope"/>
            <person name="Aury J.-M."/>
            <person name="Jaillon O."/>
            <person name="Duret L."/>
            <person name="Noel B."/>
            <person name="Jubin C."/>
            <person name="Porcel B.M."/>
            <person name="Segurens B."/>
            <person name="Daubin V."/>
            <person name="Anthouard V."/>
            <person name="Aiach N."/>
            <person name="Arnaiz O."/>
            <person name="Billaut A."/>
            <person name="Beisson J."/>
            <person name="Blanc I."/>
            <person name="Bouhouche K."/>
            <person name="Camara F."/>
            <person name="Duharcourt S."/>
            <person name="Guigo R."/>
            <person name="Gogendeau D."/>
            <person name="Katinka M."/>
            <person name="Keller A.-M."/>
            <person name="Kissmehl R."/>
            <person name="Klotz C."/>
            <person name="Koll F."/>
            <person name="Le Moue A."/>
            <person name="Lepere C."/>
            <person name="Malinsky S."/>
            <person name="Nowacki M."/>
            <person name="Nowak J.K."/>
            <person name="Plattner H."/>
            <person name="Poulain J."/>
            <person name="Ruiz F."/>
            <person name="Serrano V."/>
            <person name="Zagulski M."/>
            <person name="Dessen P."/>
            <person name="Betermier M."/>
            <person name="Weissenbach J."/>
            <person name="Scarpelli C."/>
            <person name="Schachter V."/>
            <person name="Sperling L."/>
            <person name="Meyer E."/>
            <person name="Cohen J."/>
            <person name="Wincker P."/>
        </authorList>
    </citation>
    <scope>NUCLEOTIDE SEQUENCE [LARGE SCALE GENOMIC DNA]</scope>
    <source>
        <strain evidence="1 2">Stock d4-2</strain>
    </source>
</reference>
<sequence length="1183" mass="131457">MKIIENKKEHDRKYFDPQCIMKYLLPQYNYISYDVFTIIRIQQSETQMTQILMILIVLYLRVSQSLTVSNNICQCSAILTAYDCNQLSTCEWDLSSKSCNQAKLVAYSSTLCSSIIDGGRCAKQRGCAFVDKKCVVFSNCQSYIATSNVECQKYSMLCNWSLVNQYCTDERVCSEYVGEDKQSGCESVKQLNGEGLCMYDTQTKQCKEKECKNYPKKTNEDCNKVLLNQVCITDKKTCVKELANCDSYNVEDCLNILSKDGQCEVNNNTNKCQLRTCKLAPDASSDEACKKYKSTCLSNKQKCVDSLSSCLGYTIDECLSYKGINGDCQINSNTQQCKDPNCEDFKGTTDDECKKASPNLKCISNGVQCVSTLVGTCKQLKILENSTCDQYISQEGQCKPETEGSKVCALDICSSHNFDSDEQCNKYSSRDTNSPKLCISNGVKCTTTLQPCNTYKKSDGCFKYKGLDGKCFENEASDQCQPTPCEIIQQPSLATCTSTNPSCQFDGQNCVTSLKQCDQYTSKCETIISINKKTCIQDPTNAEKCIEQTCNTAPTTTKTDEDCQAYLSTCLTNGQGCTDKLQNCDSYTGTFQECEKLIGLDGKCTGRSKTQADKCIAKTCQESSTANEQACKAYTKNCLFNGIMKKCQSSIQSCKSIDNRMACEQTLTTAPGRFCLWVNEICVTATCNMIETQGSQDVCSIFGDSCQYDNLGGCKDSTFYECQSLRSRTTCTTDSTGNACIWDNNQKKCIKFNKCEDFLLEIKRDDIGNAIPKNAAEIAQDNFICSSISDKCYSDGSETCKHKLPCPQFTQENCNQSVGVDDKICGYNAIKQVCQTFGACGDLQLKTHVECQAYNIKCTTNKETCVEKVQCTMIKDQDSCEAGGTDGRCFWDNSTCSPWKCQNALLTTHQDCQKQSTKCTTNGINCIDLLECSKYESPGCVIAFDNIACFYDAQLSKCRVKVCSDYTGITEQQMCQNVGCAYDSANQACINFDSCNNYKSQFQCNDNVSKDKSTCIWQEQVNSTSNCLQMDSCSQANSIEKNCKNFGCAFIPEALINGTVQNSQCNQMDCSLLNPNSNSDIGCKPLINTINKQITLCAWSTKTNKCIESADLSSYNQNTCFTLTQYNYYWNPSTSQCVSCTKIEKPQNSTKGNDTPNQTTQSSFGIGLFQQLTLLMFICFQLV</sequence>
<dbReference type="HOGENOM" id="CLU_005973_0_0_1"/>
<evidence type="ECO:0000313" key="2">
    <source>
        <dbReference type="Proteomes" id="UP000000600"/>
    </source>
</evidence>
<dbReference type="GeneID" id="5022537"/>
<dbReference type="InterPro" id="IPR002895">
    <property type="entry name" value="Paramecium_SA"/>
</dbReference>
<protein>
    <submittedName>
        <fullName evidence="1">Uncharacterized protein</fullName>
    </submittedName>
</protein>
<gene>
    <name evidence="1" type="ORF">GSPATT00037794001</name>
</gene>
<name>A0CEY8_PARTE</name>